<protein>
    <submittedName>
        <fullName evidence="1">Uncharacterized protein</fullName>
    </submittedName>
</protein>
<dbReference type="EMBL" id="JAFJYH010000321">
    <property type="protein sequence ID" value="KAG4413319.1"/>
    <property type="molecule type" value="Genomic_DNA"/>
</dbReference>
<dbReference type="Proteomes" id="UP000664132">
    <property type="component" value="Unassembled WGS sequence"/>
</dbReference>
<evidence type="ECO:0000313" key="2">
    <source>
        <dbReference type="Proteomes" id="UP000664132"/>
    </source>
</evidence>
<evidence type="ECO:0000313" key="1">
    <source>
        <dbReference type="EMBL" id="KAG4413319.1"/>
    </source>
</evidence>
<gene>
    <name evidence="1" type="ORF">IFR04_013544</name>
</gene>
<name>A0A8H7T4K3_9HELO</name>
<keyword evidence="2" id="KW-1185">Reference proteome</keyword>
<organism evidence="1 2">
    <name type="scientific">Cadophora malorum</name>
    <dbReference type="NCBI Taxonomy" id="108018"/>
    <lineage>
        <taxon>Eukaryota</taxon>
        <taxon>Fungi</taxon>
        <taxon>Dikarya</taxon>
        <taxon>Ascomycota</taxon>
        <taxon>Pezizomycotina</taxon>
        <taxon>Leotiomycetes</taxon>
        <taxon>Helotiales</taxon>
        <taxon>Ploettnerulaceae</taxon>
        <taxon>Cadophora</taxon>
    </lineage>
</organism>
<reference evidence="1" key="1">
    <citation type="submission" date="2021-02" db="EMBL/GenBank/DDBJ databases">
        <title>Genome sequence Cadophora malorum strain M34.</title>
        <authorList>
            <person name="Stefanovic E."/>
            <person name="Vu D."/>
            <person name="Scully C."/>
            <person name="Dijksterhuis J."/>
            <person name="Roader J."/>
            <person name="Houbraken J."/>
        </authorList>
    </citation>
    <scope>NUCLEOTIDE SEQUENCE</scope>
    <source>
        <strain evidence="1">M34</strain>
    </source>
</reference>
<accession>A0A8H7T4K3</accession>
<comment type="caution">
    <text evidence="1">The sequence shown here is derived from an EMBL/GenBank/DDBJ whole genome shotgun (WGS) entry which is preliminary data.</text>
</comment>
<dbReference type="AlphaFoldDB" id="A0A8H7T4K3"/>
<sequence>MSTSEPVNNESSDTKVEIKHRFGVIRVRHSLQEWYKEYHESTSEDILGVAVLRWMKAVDNDLLDKEAIEEEIETLKLTVQLSTDGNCGRCQDFIDILWSHVGDDARISSDAGHITVLHYNDFCDWESSRRSGCNFCKLIMQPDVQKTHGDLVKYQKLHGLVPLARIIDAWTKPAGKDPLGQLSASSIKVASSALVPLDPSYVKGGARCFDGVSCTHGNRFTLIVFDTADEVTRPVYLLPLVEHEAKHIVEAIAVEEVEGHKATFSRIGHFSAEGRLGSKDVLHVDMELDGSATAASLCAEEDQDPEHPEQRYVITLI</sequence>
<proteinExistence type="predicted"/>